<feature type="region of interest" description="Disordered" evidence="1">
    <location>
        <begin position="1"/>
        <end position="44"/>
    </location>
</feature>
<organism evidence="2 3">
    <name type="scientific">Colletotrichum navitas</name>
    <dbReference type="NCBI Taxonomy" id="681940"/>
    <lineage>
        <taxon>Eukaryota</taxon>
        <taxon>Fungi</taxon>
        <taxon>Dikarya</taxon>
        <taxon>Ascomycota</taxon>
        <taxon>Pezizomycotina</taxon>
        <taxon>Sordariomycetes</taxon>
        <taxon>Hypocreomycetidae</taxon>
        <taxon>Glomerellales</taxon>
        <taxon>Glomerellaceae</taxon>
        <taxon>Colletotrichum</taxon>
        <taxon>Colletotrichum graminicola species complex</taxon>
    </lineage>
</organism>
<sequence>MGTNQDRGEEAVLPEHEHGHKKATANARHARARERRAQSSPAGGRGGLRLAAFLPFLFFFHFEHCLLASSHAHTHTHTLSLSLSLLSSRPIRPILLTGRQQKGQYSRRLSRGGCRARLGEGQVASHKENGRRCPPLPSPRMQTHPLLLHDGLRARTTPDGVQVSLRWETAMIPRHGGGCVLGIAVSRTTAQKRKPRSACE</sequence>
<dbReference type="EMBL" id="JAHLJV010000042">
    <property type="protein sequence ID" value="KAK1585643.1"/>
    <property type="molecule type" value="Genomic_DNA"/>
</dbReference>
<keyword evidence="3" id="KW-1185">Reference proteome</keyword>
<feature type="compositionally biased region" description="Basic and acidic residues" evidence="1">
    <location>
        <begin position="1"/>
        <end position="18"/>
    </location>
</feature>
<protein>
    <submittedName>
        <fullName evidence="2">Uncharacterized protein</fullName>
    </submittedName>
</protein>
<feature type="compositionally biased region" description="Basic residues" evidence="1">
    <location>
        <begin position="19"/>
        <end position="34"/>
    </location>
</feature>
<evidence type="ECO:0000313" key="3">
    <source>
        <dbReference type="Proteomes" id="UP001230504"/>
    </source>
</evidence>
<dbReference type="Proteomes" id="UP001230504">
    <property type="component" value="Unassembled WGS sequence"/>
</dbReference>
<proteinExistence type="predicted"/>
<dbReference type="RefSeq" id="XP_060412660.1">
    <property type="nucleotide sequence ID" value="XM_060551950.1"/>
</dbReference>
<name>A0AAD8PWU9_9PEZI</name>
<evidence type="ECO:0000313" key="2">
    <source>
        <dbReference type="EMBL" id="KAK1585643.1"/>
    </source>
</evidence>
<gene>
    <name evidence="2" type="ORF">LY79DRAFT_262246</name>
</gene>
<dbReference type="GeneID" id="85436190"/>
<dbReference type="AlphaFoldDB" id="A0AAD8PWU9"/>
<evidence type="ECO:0000256" key="1">
    <source>
        <dbReference type="SAM" id="MobiDB-lite"/>
    </source>
</evidence>
<accession>A0AAD8PWU9</accession>
<feature type="region of interest" description="Disordered" evidence="1">
    <location>
        <begin position="120"/>
        <end position="140"/>
    </location>
</feature>
<reference evidence="2" key="1">
    <citation type="submission" date="2021-06" db="EMBL/GenBank/DDBJ databases">
        <title>Comparative genomics, transcriptomics and evolutionary studies reveal genomic signatures of adaptation to plant cell wall in hemibiotrophic fungi.</title>
        <authorList>
            <consortium name="DOE Joint Genome Institute"/>
            <person name="Baroncelli R."/>
            <person name="Diaz J.F."/>
            <person name="Benocci T."/>
            <person name="Peng M."/>
            <person name="Battaglia E."/>
            <person name="Haridas S."/>
            <person name="Andreopoulos W."/>
            <person name="Labutti K."/>
            <person name="Pangilinan J."/>
            <person name="Floch G.L."/>
            <person name="Makela M.R."/>
            <person name="Henrissat B."/>
            <person name="Grigoriev I.V."/>
            <person name="Crouch J.A."/>
            <person name="De Vries R.P."/>
            <person name="Sukno S.A."/>
            <person name="Thon M.R."/>
        </authorList>
    </citation>
    <scope>NUCLEOTIDE SEQUENCE</scope>
    <source>
        <strain evidence="2">CBS 125086</strain>
    </source>
</reference>
<comment type="caution">
    <text evidence="2">The sequence shown here is derived from an EMBL/GenBank/DDBJ whole genome shotgun (WGS) entry which is preliminary data.</text>
</comment>